<dbReference type="GO" id="GO:0016301">
    <property type="term" value="F:kinase activity"/>
    <property type="evidence" value="ECO:0007669"/>
    <property type="project" value="UniProtKB-KW"/>
</dbReference>
<dbReference type="SMART" id="SM00388">
    <property type="entry name" value="HisKA"/>
    <property type="match status" value="1"/>
</dbReference>
<feature type="transmembrane region" description="Helical" evidence="7">
    <location>
        <begin position="274"/>
        <end position="293"/>
    </location>
</feature>
<sequence length="544" mass="61919">MAKGNVYWAKDYYQTALETYQQALDLTHKFKTDQHEVFQVMILSNISGIYKKLKENDKALSFAEESINLAYETRNLRPRGHLKFGTTLNELGQYERALDSLRVTKKMIYQHNDSIALVHCLLAIGEAFHHLETYDSALYYTKQSAFVAGLLGYDFIEILIQRGDLYFSQQRKDLALAKYQEALQMAVQQKSIEGQQEIYEKMSMLFEDQKNYQKAHEYLISSFSLKDSISGTAIQNRINELNTKYETEKKQQQITQLEQDNQIIELEAKRQNQFLILLGLVAVLLVLATVLLIRRNRMKTEVNAILDAKNQELAKLNNTKNRLFSIISHDLKSPLSSFHTITKSLSDNWEVLEKEQLKDFIITLRDSSSDVKNMMDNLLKWALAQTGELNYAPQSVSPSEVLTKVKSQMESVTRVKKVNILEEVKSTTTISADQQFLEIILRNLMSNAVKFSKVETDIKVSIASEGNYEVISIQDYGVGMDQTEIDQLLDGSILAQDIQNSTEKGTGLGLTLCKELIAKMGAEMKVLSEKGKGTTFKLVFAKTA</sequence>
<dbReference type="InterPro" id="IPR019734">
    <property type="entry name" value="TPR_rpt"/>
</dbReference>
<evidence type="ECO:0000313" key="9">
    <source>
        <dbReference type="EMBL" id="UXX80829.1"/>
    </source>
</evidence>
<evidence type="ECO:0000256" key="3">
    <source>
        <dbReference type="ARBA" id="ARBA00022553"/>
    </source>
</evidence>
<evidence type="ECO:0000256" key="5">
    <source>
        <dbReference type="ARBA" id="ARBA00022777"/>
    </source>
</evidence>
<dbReference type="SUPFAM" id="SSF48452">
    <property type="entry name" value="TPR-like"/>
    <property type="match status" value="2"/>
</dbReference>
<reference evidence="9" key="1">
    <citation type="submission" date="2022-10" db="EMBL/GenBank/DDBJ databases">
        <title>Comparative genomics and taxonomic characterization of three novel marine species of genus Reichenbachiella exhibiting antioxidant and polysaccharide degradation activities.</title>
        <authorList>
            <person name="Muhammad N."/>
            <person name="Lee Y.-J."/>
            <person name="Ko J."/>
            <person name="Kim S.-G."/>
        </authorList>
    </citation>
    <scope>NUCLEOTIDE SEQUENCE</scope>
    <source>
        <strain evidence="9">Wsw4-B4</strain>
    </source>
</reference>
<keyword evidence="3" id="KW-0597">Phosphoprotein</keyword>
<dbReference type="SMART" id="SM00028">
    <property type="entry name" value="TPR"/>
    <property type="match status" value="4"/>
</dbReference>
<evidence type="ECO:0000256" key="2">
    <source>
        <dbReference type="ARBA" id="ARBA00012438"/>
    </source>
</evidence>
<keyword evidence="10" id="KW-1185">Reference proteome</keyword>
<dbReference type="Gene3D" id="3.30.565.10">
    <property type="entry name" value="Histidine kinase-like ATPase, C-terminal domain"/>
    <property type="match status" value="1"/>
</dbReference>
<dbReference type="InterPro" id="IPR005467">
    <property type="entry name" value="His_kinase_dom"/>
</dbReference>
<keyword evidence="4" id="KW-0808">Transferase</keyword>
<keyword evidence="7" id="KW-0472">Membrane</keyword>
<dbReference type="Pfam" id="PF02518">
    <property type="entry name" value="HATPase_c"/>
    <property type="match status" value="1"/>
</dbReference>
<name>A0ABY6D4J5_9BACT</name>
<dbReference type="SUPFAM" id="SSF55874">
    <property type="entry name" value="ATPase domain of HSP90 chaperone/DNA topoisomerase II/histidine kinase"/>
    <property type="match status" value="1"/>
</dbReference>
<dbReference type="InterPro" id="IPR050736">
    <property type="entry name" value="Sensor_HK_Regulatory"/>
</dbReference>
<dbReference type="PRINTS" id="PR00344">
    <property type="entry name" value="BCTRLSENSOR"/>
</dbReference>
<dbReference type="InterPro" id="IPR011990">
    <property type="entry name" value="TPR-like_helical_dom_sf"/>
</dbReference>
<evidence type="ECO:0000256" key="7">
    <source>
        <dbReference type="SAM" id="Phobius"/>
    </source>
</evidence>
<dbReference type="InterPro" id="IPR004358">
    <property type="entry name" value="Sig_transdc_His_kin-like_C"/>
</dbReference>
<keyword evidence="7" id="KW-0812">Transmembrane</keyword>
<dbReference type="Proteomes" id="UP001062165">
    <property type="component" value="Chromosome"/>
</dbReference>
<dbReference type="Gene3D" id="1.10.287.130">
    <property type="match status" value="1"/>
</dbReference>
<dbReference type="EC" id="2.7.13.3" evidence="2"/>
<keyword evidence="7" id="KW-1133">Transmembrane helix</keyword>
<dbReference type="InterPro" id="IPR036890">
    <property type="entry name" value="HATPase_C_sf"/>
</dbReference>
<dbReference type="SMART" id="SM00387">
    <property type="entry name" value="HATPase_c"/>
    <property type="match status" value="1"/>
</dbReference>
<dbReference type="SUPFAM" id="SSF47384">
    <property type="entry name" value="Homodimeric domain of signal transducing histidine kinase"/>
    <property type="match status" value="1"/>
</dbReference>
<accession>A0ABY6D4J5</accession>
<evidence type="ECO:0000256" key="6">
    <source>
        <dbReference type="ARBA" id="ARBA00023012"/>
    </source>
</evidence>
<dbReference type="InterPro" id="IPR036097">
    <property type="entry name" value="HisK_dim/P_sf"/>
</dbReference>
<evidence type="ECO:0000256" key="4">
    <source>
        <dbReference type="ARBA" id="ARBA00022679"/>
    </source>
</evidence>
<dbReference type="EMBL" id="CP106735">
    <property type="protein sequence ID" value="UXX80829.1"/>
    <property type="molecule type" value="Genomic_DNA"/>
</dbReference>
<dbReference type="RefSeq" id="WP_263052558.1">
    <property type="nucleotide sequence ID" value="NZ_CP106735.1"/>
</dbReference>
<gene>
    <name evidence="9" type="ORF">N7E81_06915</name>
</gene>
<keyword evidence="5 9" id="KW-0418">Kinase</keyword>
<protein>
    <recommendedName>
        <fullName evidence="2">histidine kinase</fullName>
        <ecNumber evidence="2">2.7.13.3</ecNumber>
    </recommendedName>
</protein>
<evidence type="ECO:0000259" key="8">
    <source>
        <dbReference type="PROSITE" id="PS50109"/>
    </source>
</evidence>
<dbReference type="CDD" id="cd00082">
    <property type="entry name" value="HisKA"/>
    <property type="match status" value="1"/>
</dbReference>
<dbReference type="Pfam" id="PF13181">
    <property type="entry name" value="TPR_8"/>
    <property type="match status" value="1"/>
</dbReference>
<dbReference type="InterPro" id="IPR003594">
    <property type="entry name" value="HATPase_dom"/>
</dbReference>
<evidence type="ECO:0000256" key="1">
    <source>
        <dbReference type="ARBA" id="ARBA00000085"/>
    </source>
</evidence>
<proteinExistence type="predicted"/>
<dbReference type="PANTHER" id="PTHR43711:SF26">
    <property type="entry name" value="SENSOR HISTIDINE KINASE RCSC"/>
    <property type="match status" value="1"/>
</dbReference>
<dbReference type="PROSITE" id="PS50109">
    <property type="entry name" value="HIS_KIN"/>
    <property type="match status" value="1"/>
</dbReference>
<comment type="catalytic activity">
    <reaction evidence="1">
        <text>ATP + protein L-histidine = ADP + protein N-phospho-L-histidine.</text>
        <dbReference type="EC" id="2.7.13.3"/>
    </reaction>
</comment>
<feature type="domain" description="Histidine kinase" evidence="8">
    <location>
        <begin position="326"/>
        <end position="544"/>
    </location>
</feature>
<dbReference type="Gene3D" id="1.25.40.10">
    <property type="entry name" value="Tetratricopeptide repeat domain"/>
    <property type="match status" value="2"/>
</dbReference>
<keyword evidence="6" id="KW-0902">Two-component regulatory system</keyword>
<dbReference type="PANTHER" id="PTHR43711">
    <property type="entry name" value="TWO-COMPONENT HISTIDINE KINASE"/>
    <property type="match status" value="1"/>
</dbReference>
<organism evidence="9 10">
    <name type="scientific">Reichenbachiella carrageenanivorans</name>
    <dbReference type="NCBI Taxonomy" id="2979869"/>
    <lineage>
        <taxon>Bacteria</taxon>
        <taxon>Pseudomonadati</taxon>
        <taxon>Bacteroidota</taxon>
        <taxon>Cytophagia</taxon>
        <taxon>Cytophagales</taxon>
        <taxon>Reichenbachiellaceae</taxon>
        <taxon>Reichenbachiella</taxon>
    </lineage>
</organism>
<evidence type="ECO:0000313" key="10">
    <source>
        <dbReference type="Proteomes" id="UP001062165"/>
    </source>
</evidence>
<dbReference type="InterPro" id="IPR003661">
    <property type="entry name" value="HisK_dim/P_dom"/>
</dbReference>